<evidence type="ECO:0000313" key="1">
    <source>
        <dbReference type="EMBL" id="UPW41434.1"/>
    </source>
</evidence>
<protein>
    <submittedName>
        <fullName evidence="1">Uncharacterized protein</fullName>
    </submittedName>
</protein>
<dbReference type="PROSITE" id="PS51257">
    <property type="entry name" value="PROKAR_LIPOPROTEIN"/>
    <property type="match status" value="1"/>
</dbReference>
<accession>A0A976N1B9</accession>
<sequence length="71" mass="7826">MLDVDRSPLSPHLAHPSFLQGCDSRGTARGRVTLRVGDRSLVAYHKGKRSLTPAPSLFPGFLKLSRWGLIK</sequence>
<organism evidence="1">
    <name type="scientific">Dipodfec virus UA04Rod_2041</name>
    <dbReference type="NCBI Taxonomy" id="2929249"/>
    <lineage>
        <taxon>Viruses</taxon>
        <taxon>Monodnaviria</taxon>
        <taxon>Shotokuvirae</taxon>
        <taxon>Cressdnaviricota</taxon>
    </lineage>
</organism>
<dbReference type="EMBL" id="OM869598">
    <property type="protein sequence ID" value="UPW41434.1"/>
    <property type="molecule type" value="Genomic_DNA"/>
</dbReference>
<name>A0A976N1B9_9VIRU</name>
<reference evidence="1" key="1">
    <citation type="submission" date="2022-02" db="EMBL/GenBank/DDBJ databases">
        <title>Towards deciphering the DNA virus diversity associated with rodent species in the families Cricetidae and Heteromyidae.</title>
        <authorList>
            <person name="Lund M."/>
            <person name="Larsen B.B."/>
            <person name="Gryseels S."/>
            <person name="Kraberger S."/>
            <person name="Rowsey D.M."/>
            <person name="Steger L."/>
            <person name="Yule K.M."/>
            <person name="Upham N.S."/>
            <person name="Worobey M."/>
            <person name="Van Doorslaer K."/>
            <person name="Varsani A."/>
        </authorList>
    </citation>
    <scope>NUCLEOTIDE SEQUENCE</scope>
    <source>
        <strain evidence="1">UA04Rod_2041</strain>
    </source>
</reference>
<proteinExistence type="predicted"/>